<dbReference type="KEGG" id="nfr:ERS450000_03558"/>
<accession>A0A0H5NX63</accession>
<evidence type="ECO:0000313" key="4">
    <source>
        <dbReference type="Proteomes" id="UP000057820"/>
    </source>
</evidence>
<protein>
    <recommendedName>
        <fullName evidence="1">LtfC/p132/Gp6 beta-sandwich domain-containing protein</fullName>
    </recommendedName>
</protein>
<proteinExistence type="predicted"/>
<dbReference type="Proteomes" id="UP000057820">
    <property type="component" value="Plasmid 2"/>
</dbReference>
<dbReference type="EMBL" id="LN868939">
    <property type="protein sequence ID" value="CRY79898.1"/>
    <property type="molecule type" value="Genomic_DNA"/>
</dbReference>
<feature type="domain" description="LtfC/p132/Gp6 beta-sandwich" evidence="1">
    <location>
        <begin position="7"/>
        <end position="110"/>
    </location>
</feature>
<dbReference type="RefSeq" id="WP_060593546.1">
    <property type="nucleotide sequence ID" value="NZ_CP031418.1"/>
</dbReference>
<reference evidence="3" key="2">
    <citation type="submission" date="2015-03" db="EMBL/GenBank/DDBJ databases">
        <authorList>
            <person name="Informatics Pathogen"/>
        </authorList>
    </citation>
    <scope>NUCLEOTIDE SEQUENCE</scope>
    <source>
        <strain evidence="3">NCTC11134</strain>
        <plasmid evidence="3">2</plasmid>
    </source>
</reference>
<reference evidence="4" key="1">
    <citation type="submission" date="2015-03" db="EMBL/GenBank/DDBJ databases">
        <authorList>
            <consortium name="Pathogen Informatics"/>
        </authorList>
    </citation>
    <scope>NUCLEOTIDE SEQUENCE [LARGE SCALE GENOMIC DNA]</scope>
    <source>
        <strain evidence="4">NCTC11134</strain>
        <plasmid evidence="4">2</plasmid>
    </source>
</reference>
<gene>
    <name evidence="2" type="ORF">ERS450000_03472</name>
    <name evidence="3" type="ORF">ERS450000_03558</name>
</gene>
<sequence length="113" mass="12858">MAGRKIKAEKLYLIVNDDFEIVYTWKVNGVPAPYPTGHELYYQFQNGTDGDWSGGTKWPFTITGSTAYCRVESEAARAAIEDRTPYQLIFKHTDETPSLDRVLLQGKVEWVVP</sequence>
<evidence type="ECO:0000313" key="3">
    <source>
        <dbReference type="EMBL" id="CRY79898.1"/>
    </source>
</evidence>
<organism evidence="3 4">
    <name type="scientific">Nocardia farcinica</name>
    <dbReference type="NCBI Taxonomy" id="37329"/>
    <lineage>
        <taxon>Bacteria</taxon>
        <taxon>Bacillati</taxon>
        <taxon>Actinomycetota</taxon>
        <taxon>Actinomycetes</taxon>
        <taxon>Mycobacteriales</taxon>
        <taxon>Nocardiaceae</taxon>
        <taxon>Nocardia</taxon>
    </lineage>
</organism>
<dbReference type="InterPro" id="IPR055688">
    <property type="entry name" value="LtfC/p132/Gp6_b-sand"/>
</dbReference>
<evidence type="ECO:0000313" key="2">
    <source>
        <dbReference type="EMBL" id="CRY79807.1"/>
    </source>
</evidence>
<dbReference type="Pfam" id="PF23926">
    <property type="entry name" value="LtfC"/>
    <property type="match status" value="1"/>
</dbReference>
<name>A0A0H5NX63_NOCFR</name>
<dbReference type="EMBL" id="LN868939">
    <property type="protein sequence ID" value="CRY79807.1"/>
    <property type="molecule type" value="Genomic_DNA"/>
</dbReference>
<evidence type="ECO:0000259" key="1">
    <source>
        <dbReference type="Pfam" id="PF23926"/>
    </source>
</evidence>
<keyword evidence="3" id="KW-0614">Plasmid</keyword>
<dbReference type="AlphaFoldDB" id="A0A0H5NX63"/>
<dbReference type="KEGG" id="nfr:ERS450000_03472"/>
<geneLocation type="plasmid" evidence="3">
    <name>2</name>
</geneLocation>